<dbReference type="Gene3D" id="3.30.540.10">
    <property type="entry name" value="Fructose-1,6-Bisphosphatase, subunit A, domain 1"/>
    <property type="match status" value="1"/>
</dbReference>
<feature type="binding site" evidence="2">
    <location>
        <position position="160"/>
    </location>
    <ligand>
        <name>Mg(2+)</name>
        <dbReference type="ChEBI" id="CHEBI:18420"/>
        <label>1</label>
        <note>catalytic</note>
    </ligand>
</feature>
<dbReference type="PANTHER" id="PTHR43028">
    <property type="entry name" value="3'(2'),5'-BISPHOSPHATE NUCLEOTIDASE 1"/>
    <property type="match status" value="1"/>
</dbReference>
<keyword evidence="4" id="KW-1185">Reference proteome</keyword>
<dbReference type="InterPro" id="IPR000760">
    <property type="entry name" value="Inositol_monophosphatase-like"/>
</dbReference>
<keyword evidence="2" id="KW-0479">Metal-binding</keyword>
<evidence type="ECO:0008006" key="5">
    <source>
        <dbReference type="Google" id="ProtNLM"/>
    </source>
</evidence>
<evidence type="ECO:0000256" key="2">
    <source>
        <dbReference type="PIRSR" id="PIRSR600760-2"/>
    </source>
</evidence>
<keyword evidence="2" id="KW-0460">Magnesium</keyword>
<evidence type="ECO:0000313" key="3">
    <source>
        <dbReference type="EMBL" id="KAH8360080.1"/>
    </source>
</evidence>
<protein>
    <recommendedName>
        <fullName evidence="5">Inositol polyphosphate 1-phosphatase</fullName>
    </recommendedName>
</protein>
<dbReference type="PROSITE" id="PS00630">
    <property type="entry name" value="IMP_2"/>
    <property type="match status" value="1"/>
</dbReference>
<reference evidence="3" key="1">
    <citation type="journal article" date="2021" name="Mol. Ecol. Resour.">
        <title>Phylogenomic analyses of the genus Drosophila reveals genomic signals of climate adaptation.</title>
        <authorList>
            <person name="Li F."/>
            <person name="Rane R.V."/>
            <person name="Luria V."/>
            <person name="Xiong Z."/>
            <person name="Chen J."/>
            <person name="Li Z."/>
            <person name="Catullo R.A."/>
            <person name="Griffin P.C."/>
            <person name="Schiffer M."/>
            <person name="Pearce S."/>
            <person name="Lee S.F."/>
            <person name="McElroy K."/>
            <person name="Stocker A."/>
            <person name="Shirriffs J."/>
            <person name="Cockerell F."/>
            <person name="Coppin C."/>
            <person name="Sgro C.M."/>
            <person name="Karger A."/>
            <person name="Cain J.W."/>
            <person name="Weber J.A."/>
            <person name="Santpere G."/>
            <person name="Kirschner M.W."/>
            <person name="Hoffmann A.A."/>
            <person name="Oakeshott J.G."/>
            <person name="Zhang G."/>
        </authorList>
    </citation>
    <scope>NUCLEOTIDE SEQUENCE</scope>
    <source>
        <strain evidence="3">BGI-SZ-2011g</strain>
    </source>
</reference>
<dbReference type="GO" id="GO:0046872">
    <property type="term" value="F:metal ion binding"/>
    <property type="evidence" value="ECO:0007669"/>
    <property type="project" value="UniProtKB-KW"/>
</dbReference>
<dbReference type="Gene3D" id="4.10.460.10">
    <property type="entry name" value="Inositol Polyphosphate 1-phosphatase, domain 1"/>
    <property type="match status" value="1"/>
</dbReference>
<accession>A0AAD4JW96</accession>
<dbReference type="GO" id="GO:0046854">
    <property type="term" value="P:phosphatidylinositol phosphate biosynthetic process"/>
    <property type="evidence" value="ECO:0007669"/>
    <property type="project" value="InterPro"/>
</dbReference>
<dbReference type="Pfam" id="PF00459">
    <property type="entry name" value="Inositol_P"/>
    <property type="match status" value="1"/>
</dbReference>
<organism evidence="3 4">
    <name type="scientific">Drosophila rubida</name>
    <dbReference type="NCBI Taxonomy" id="30044"/>
    <lineage>
        <taxon>Eukaryota</taxon>
        <taxon>Metazoa</taxon>
        <taxon>Ecdysozoa</taxon>
        <taxon>Arthropoda</taxon>
        <taxon>Hexapoda</taxon>
        <taxon>Insecta</taxon>
        <taxon>Pterygota</taxon>
        <taxon>Neoptera</taxon>
        <taxon>Endopterygota</taxon>
        <taxon>Diptera</taxon>
        <taxon>Brachycera</taxon>
        <taxon>Muscomorpha</taxon>
        <taxon>Ephydroidea</taxon>
        <taxon>Drosophilidae</taxon>
        <taxon>Drosophila</taxon>
    </lineage>
</organism>
<dbReference type="GO" id="GO:0004441">
    <property type="term" value="F:inositol-1,4-bisphosphate 1-phosphatase activity"/>
    <property type="evidence" value="ECO:0007669"/>
    <property type="project" value="TreeGrafter"/>
</dbReference>
<comment type="cofactor">
    <cofactor evidence="2">
        <name>Mg(2+)</name>
        <dbReference type="ChEBI" id="CHEBI:18420"/>
    </cofactor>
</comment>
<evidence type="ECO:0000256" key="1">
    <source>
        <dbReference type="ARBA" id="ARBA00009759"/>
    </source>
</evidence>
<dbReference type="AlphaFoldDB" id="A0AAD4JW96"/>
<dbReference type="InterPro" id="IPR044897">
    <property type="entry name" value="INPP1_dom_1"/>
</dbReference>
<feature type="binding site" evidence="2">
    <location>
        <position position="162"/>
    </location>
    <ligand>
        <name>Mg(2+)</name>
        <dbReference type="ChEBI" id="CHEBI:18420"/>
        <label>1</label>
        <note>catalytic</note>
    </ligand>
</feature>
<gene>
    <name evidence="3" type="ORF">KR093_010642</name>
</gene>
<feature type="binding site" evidence="2">
    <location>
        <position position="307"/>
    </location>
    <ligand>
        <name>Mg(2+)</name>
        <dbReference type="ChEBI" id="CHEBI:18420"/>
        <label>1</label>
        <note>catalytic</note>
    </ligand>
</feature>
<dbReference type="InterPro" id="IPR020550">
    <property type="entry name" value="Inositol_monophosphatase_CS"/>
</dbReference>
<comment type="similarity">
    <text evidence="1">Belongs to the inositol monophosphatase superfamily.</text>
</comment>
<feature type="binding site" evidence="2">
    <location>
        <position position="163"/>
    </location>
    <ligand>
        <name>Mg(2+)</name>
        <dbReference type="ChEBI" id="CHEBI:18420"/>
        <label>1</label>
        <note>catalytic</note>
    </ligand>
</feature>
<dbReference type="Proteomes" id="UP001200034">
    <property type="component" value="Unassembled WGS sequence"/>
</dbReference>
<dbReference type="SUPFAM" id="SSF56655">
    <property type="entry name" value="Carbohydrate phosphatase"/>
    <property type="match status" value="1"/>
</dbReference>
<proteinExistence type="inferred from homology"/>
<name>A0AAD4JW96_9MUSC</name>
<comment type="caution">
    <text evidence="3">The sequence shown here is derived from an EMBL/GenBank/DDBJ whole genome shotgun (WGS) entry which is preliminary data.</text>
</comment>
<dbReference type="PANTHER" id="PTHR43028:SF3">
    <property type="entry name" value="INOSITOL POLYPHOSPHATE 1-PHOSPHATASE"/>
    <property type="match status" value="1"/>
</dbReference>
<dbReference type="EMBL" id="JAJJHW010003409">
    <property type="protein sequence ID" value="KAH8360080.1"/>
    <property type="molecule type" value="Genomic_DNA"/>
</dbReference>
<sequence length="376" mass="41037">MGDNVNLLRELINCAEKAANIARICRSNTELLALLVQEKTGAEANQRFEHDFKTLADVLIQETIKHEIGQLFPAMRQAIQGEESPNFTNKLGQKVTIAVGNTSAETAACLSSVLGGDHQNASEALAAEVHRKVAYDNVMLGDIPELPAAMDYSNLGIWIDPIDATAEYISGDTVFTNFPGITSTGLDCVTVLIGVYERDSGLPIIGVVAQPFANKLEELVYSTSLYWGVCLSTLKAHNCQSFDKPNDVDRVKIGIFSSSEDAKILERFRDLKYQLAFSAGAGHKALKVISSDADVYLLSKGSTFRWDTCAPQAILRALGGDVLDYAKSVVEQQAVPLKYLEPELDCGSDWKRNANGLIAIRDLKTVKELLDKLHEA</sequence>
<dbReference type="Gene3D" id="3.40.190.80">
    <property type="match status" value="1"/>
</dbReference>
<feature type="binding site" evidence="2">
    <location>
        <position position="82"/>
    </location>
    <ligand>
        <name>Mg(2+)</name>
        <dbReference type="ChEBI" id="CHEBI:18420"/>
        <label>1</label>
        <note>catalytic</note>
    </ligand>
</feature>
<dbReference type="InterPro" id="IPR050725">
    <property type="entry name" value="CysQ/Inositol_MonoPase"/>
</dbReference>
<evidence type="ECO:0000313" key="4">
    <source>
        <dbReference type="Proteomes" id="UP001200034"/>
    </source>
</evidence>